<dbReference type="EMBL" id="BTSX01000003">
    <property type="protein sequence ID" value="GMS90990.1"/>
    <property type="molecule type" value="Genomic_DNA"/>
</dbReference>
<feature type="non-terminal residue" evidence="1">
    <location>
        <position position="178"/>
    </location>
</feature>
<protein>
    <submittedName>
        <fullName evidence="1">Uncharacterized protein</fullName>
    </submittedName>
</protein>
<keyword evidence="2" id="KW-1185">Reference proteome</keyword>
<dbReference type="AlphaFoldDB" id="A0AAV5TED1"/>
<evidence type="ECO:0000313" key="2">
    <source>
        <dbReference type="Proteomes" id="UP001432027"/>
    </source>
</evidence>
<name>A0AAV5TED1_9BILA</name>
<reference evidence="1" key="1">
    <citation type="submission" date="2023-10" db="EMBL/GenBank/DDBJ databases">
        <title>Genome assembly of Pristionchus species.</title>
        <authorList>
            <person name="Yoshida K."/>
            <person name="Sommer R.J."/>
        </authorList>
    </citation>
    <scope>NUCLEOTIDE SEQUENCE</scope>
    <source>
        <strain evidence="1">RS0144</strain>
    </source>
</reference>
<sequence length="178" mass="20270">SDVALESQTMSEDEFELILEDEASDDVQVLTPKEETVAAESTENQVEEKEDSDIEIVESDEEEPVQTTLLTPGFFQSHNDLRAAANSFFDLSSPTNVANIPLVMRMEMANYARALFEWICCLPTVEILVELPNFANIDLPFPVTPDQKRILIQREYGLRLSDVWRQTKNTVKMANHFK</sequence>
<evidence type="ECO:0000313" key="1">
    <source>
        <dbReference type="EMBL" id="GMS90990.1"/>
    </source>
</evidence>
<accession>A0AAV5TED1</accession>
<gene>
    <name evidence="1" type="ORF">PENTCL1PPCAC_13165</name>
</gene>
<organism evidence="1 2">
    <name type="scientific">Pristionchus entomophagus</name>
    <dbReference type="NCBI Taxonomy" id="358040"/>
    <lineage>
        <taxon>Eukaryota</taxon>
        <taxon>Metazoa</taxon>
        <taxon>Ecdysozoa</taxon>
        <taxon>Nematoda</taxon>
        <taxon>Chromadorea</taxon>
        <taxon>Rhabditida</taxon>
        <taxon>Rhabditina</taxon>
        <taxon>Diplogasteromorpha</taxon>
        <taxon>Diplogasteroidea</taxon>
        <taxon>Neodiplogasteridae</taxon>
        <taxon>Pristionchus</taxon>
    </lineage>
</organism>
<proteinExistence type="predicted"/>
<comment type="caution">
    <text evidence="1">The sequence shown here is derived from an EMBL/GenBank/DDBJ whole genome shotgun (WGS) entry which is preliminary data.</text>
</comment>
<feature type="non-terminal residue" evidence="1">
    <location>
        <position position="1"/>
    </location>
</feature>
<dbReference type="Proteomes" id="UP001432027">
    <property type="component" value="Unassembled WGS sequence"/>
</dbReference>